<dbReference type="Gene3D" id="2.60.120.10">
    <property type="entry name" value="Jelly Rolls"/>
    <property type="match status" value="1"/>
</dbReference>
<dbReference type="OrthoDB" id="5840532at2759"/>
<accession>A0A9P4INA7</accession>
<dbReference type="InterPro" id="IPR014710">
    <property type="entry name" value="RmlC-like_jellyroll"/>
</dbReference>
<keyword evidence="3" id="KW-1185">Reference proteome</keyword>
<feature type="domain" description="Cupin type-2" evidence="1">
    <location>
        <begin position="97"/>
        <end position="164"/>
    </location>
</feature>
<sequence length="197" mass="21394">MAPQAGIENTNQLSQGLPEVNVNITGHDASGKEYFVSSRPAHWKAFHGNTMSFAVLYTTCESPPSLNNDEDIHKHQAIMSSGDIGLVNPGGSVCRAVDFAPGPESMMHRTRSLDFGIVVYGSVEAILESGEKRIMKAGDVCVQRGTSHAWRNTSDSEWARMIFVLQDCQPVVVNGVTLREDLGKNNDIPASQKHLSA</sequence>
<reference evidence="2" key="1">
    <citation type="journal article" date="2020" name="Stud. Mycol.">
        <title>101 Dothideomycetes genomes: a test case for predicting lifestyles and emergence of pathogens.</title>
        <authorList>
            <person name="Haridas S."/>
            <person name="Albert R."/>
            <person name="Binder M."/>
            <person name="Bloem J."/>
            <person name="Labutti K."/>
            <person name="Salamov A."/>
            <person name="Andreopoulos B."/>
            <person name="Baker S."/>
            <person name="Barry K."/>
            <person name="Bills G."/>
            <person name="Bluhm B."/>
            <person name="Cannon C."/>
            <person name="Castanera R."/>
            <person name="Culley D."/>
            <person name="Daum C."/>
            <person name="Ezra D."/>
            <person name="Gonzalez J."/>
            <person name="Henrissat B."/>
            <person name="Kuo A."/>
            <person name="Liang C."/>
            <person name="Lipzen A."/>
            <person name="Lutzoni F."/>
            <person name="Magnuson J."/>
            <person name="Mondo S."/>
            <person name="Nolan M."/>
            <person name="Ohm R."/>
            <person name="Pangilinan J."/>
            <person name="Park H.-J."/>
            <person name="Ramirez L."/>
            <person name="Alfaro M."/>
            <person name="Sun H."/>
            <person name="Tritt A."/>
            <person name="Yoshinaga Y."/>
            <person name="Zwiers L.-H."/>
            <person name="Turgeon B."/>
            <person name="Goodwin S."/>
            <person name="Spatafora J."/>
            <person name="Crous P."/>
            <person name="Grigoriev I."/>
        </authorList>
    </citation>
    <scope>NUCLEOTIDE SEQUENCE</scope>
    <source>
        <strain evidence="2">CBS 133067</strain>
    </source>
</reference>
<evidence type="ECO:0000259" key="1">
    <source>
        <dbReference type="Pfam" id="PF07883"/>
    </source>
</evidence>
<dbReference type="CDD" id="cd02231">
    <property type="entry name" value="cupin_BLL6423-like"/>
    <property type="match status" value="1"/>
</dbReference>
<organism evidence="2 3">
    <name type="scientific">Rhizodiscina lignyota</name>
    <dbReference type="NCBI Taxonomy" id="1504668"/>
    <lineage>
        <taxon>Eukaryota</taxon>
        <taxon>Fungi</taxon>
        <taxon>Dikarya</taxon>
        <taxon>Ascomycota</taxon>
        <taxon>Pezizomycotina</taxon>
        <taxon>Dothideomycetes</taxon>
        <taxon>Pleosporomycetidae</taxon>
        <taxon>Aulographales</taxon>
        <taxon>Rhizodiscinaceae</taxon>
        <taxon>Rhizodiscina</taxon>
    </lineage>
</organism>
<protein>
    <recommendedName>
        <fullName evidence="1">Cupin type-2 domain-containing protein</fullName>
    </recommendedName>
</protein>
<dbReference type="SUPFAM" id="SSF51182">
    <property type="entry name" value="RmlC-like cupins"/>
    <property type="match status" value="1"/>
</dbReference>
<evidence type="ECO:0000313" key="2">
    <source>
        <dbReference type="EMBL" id="KAF2102967.1"/>
    </source>
</evidence>
<name>A0A9P4INA7_9PEZI</name>
<proteinExistence type="predicted"/>
<dbReference type="AlphaFoldDB" id="A0A9P4INA7"/>
<dbReference type="Proteomes" id="UP000799772">
    <property type="component" value="Unassembled WGS sequence"/>
</dbReference>
<dbReference type="EMBL" id="ML978122">
    <property type="protein sequence ID" value="KAF2102967.1"/>
    <property type="molecule type" value="Genomic_DNA"/>
</dbReference>
<dbReference type="PANTHER" id="PTHR36156:SF2">
    <property type="entry name" value="CUPIN TYPE-2 DOMAIN-CONTAINING PROTEIN"/>
    <property type="match status" value="1"/>
</dbReference>
<dbReference type="PANTHER" id="PTHR36156">
    <property type="entry name" value="SLR2101 PROTEIN"/>
    <property type="match status" value="1"/>
</dbReference>
<comment type="caution">
    <text evidence="2">The sequence shown here is derived from an EMBL/GenBank/DDBJ whole genome shotgun (WGS) entry which is preliminary data.</text>
</comment>
<gene>
    <name evidence="2" type="ORF">NA57DRAFT_31442</name>
</gene>
<dbReference type="InterPro" id="IPR011051">
    <property type="entry name" value="RmlC_Cupin_sf"/>
</dbReference>
<dbReference type="InterPro" id="IPR013096">
    <property type="entry name" value="Cupin_2"/>
</dbReference>
<evidence type="ECO:0000313" key="3">
    <source>
        <dbReference type="Proteomes" id="UP000799772"/>
    </source>
</evidence>
<dbReference type="Pfam" id="PF07883">
    <property type="entry name" value="Cupin_2"/>
    <property type="match status" value="1"/>
</dbReference>
<dbReference type="InterPro" id="IPR047142">
    <property type="entry name" value="OryJ/VirC-like"/>
</dbReference>